<gene>
    <name evidence="1" type="ORF">SPELUC_LOCUS16626</name>
</gene>
<sequence>NQKHESIASDTGDTTIDRVGMDIVEPLPLTRNGNRYLVVAIEYLMKWPEVQALPDCMA</sequence>
<comment type="caution">
    <text evidence="1">The sequence shown here is derived from an EMBL/GenBank/DDBJ whole genome shotgun (WGS) entry which is preliminary data.</text>
</comment>
<name>A0ACA9RA28_9GLOM</name>
<feature type="non-terminal residue" evidence="1">
    <location>
        <position position="58"/>
    </location>
</feature>
<dbReference type="Proteomes" id="UP000789366">
    <property type="component" value="Unassembled WGS sequence"/>
</dbReference>
<organism evidence="1 2">
    <name type="scientific">Cetraspora pellucida</name>
    <dbReference type="NCBI Taxonomy" id="1433469"/>
    <lineage>
        <taxon>Eukaryota</taxon>
        <taxon>Fungi</taxon>
        <taxon>Fungi incertae sedis</taxon>
        <taxon>Mucoromycota</taxon>
        <taxon>Glomeromycotina</taxon>
        <taxon>Glomeromycetes</taxon>
        <taxon>Diversisporales</taxon>
        <taxon>Gigasporaceae</taxon>
        <taxon>Cetraspora</taxon>
    </lineage>
</organism>
<evidence type="ECO:0000313" key="2">
    <source>
        <dbReference type="Proteomes" id="UP000789366"/>
    </source>
</evidence>
<dbReference type="EMBL" id="CAJVPW010062966">
    <property type="protein sequence ID" value="CAG8784058.1"/>
    <property type="molecule type" value="Genomic_DNA"/>
</dbReference>
<evidence type="ECO:0000313" key="1">
    <source>
        <dbReference type="EMBL" id="CAG8784058.1"/>
    </source>
</evidence>
<feature type="non-terminal residue" evidence="1">
    <location>
        <position position="1"/>
    </location>
</feature>
<reference evidence="1" key="1">
    <citation type="submission" date="2021-06" db="EMBL/GenBank/DDBJ databases">
        <authorList>
            <person name="Kallberg Y."/>
            <person name="Tangrot J."/>
            <person name="Rosling A."/>
        </authorList>
    </citation>
    <scope>NUCLEOTIDE SEQUENCE</scope>
    <source>
        <strain evidence="1">28 12/20/2015</strain>
    </source>
</reference>
<keyword evidence="2" id="KW-1185">Reference proteome</keyword>
<protein>
    <submittedName>
        <fullName evidence="1">6079_t:CDS:1</fullName>
    </submittedName>
</protein>
<accession>A0ACA9RA28</accession>
<proteinExistence type="predicted"/>